<dbReference type="GO" id="GO:0005886">
    <property type="term" value="C:plasma membrane"/>
    <property type="evidence" value="ECO:0007669"/>
    <property type="project" value="UniProtKB-SubCell"/>
</dbReference>
<dbReference type="Gene3D" id="1.20.1250.20">
    <property type="entry name" value="MFS general substrate transporter like domains"/>
    <property type="match status" value="1"/>
</dbReference>
<protein>
    <submittedName>
        <fullName evidence="9">MFS transporter</fullName>
    </submittedName>
</protein>
<evidence type="ECO:0000256" key="6">
    <source>
        <dbReference type="SAM" id="MobiDB-lite"/>
    </source>
</evidence>
<feature type="domain" description="Major facilitator superfamily (MFS) profile" evidence="8">
    <location>
        <begin position="217"/>
        <end position="441"/>
    </location>
</feature>
<name>A0A101V170_9ACTN</name>
<feature type="region of interest" description="Disordered" evidence="6">
    <location>
        <begin position="414"/>
        <end position="441"/>
    </location>
</feature>
<keyword evidence="3 7" id="KW-0812">Transmembrane</keyword>
<evidence type="ECO:0000313" key="9">
    <source>
        <dbReference type="EMBL" id="KUO20578.1"/>
    </source>
</evidence>
<accession>A0A101V170</accession>
<evidence type="ECO:0000256" key="7">
    <source>
        <dbReference type="SAM" id="Phobius"/>
    </source>
</evidence>
<comment type="caution">
    <text evidence="9">The sequence shown here is derived from an EMBL/GenBank/DDBJ whole genome shotgun (WGS) entry which is preliminary data.</text>
</comment>
<feature type="transmembrane region" description="Helical" evidence="7">
    <location>
        <begin position="53"/>
        <end position="73"/>
    </location>
</feature>
<dbReference type="GO" id="GO:0022857">
    <property type="term" value="F:transmembrane transporter activity"/>
    <property type="evidence" value="ECO:0007669"/>
    <property type="project" value="InterPro"/>
</dbReference>
<dbReference type="PANTHER" id="PTHR23513:SF6">
    <property type="entry name" value="MAJOR FACILITATOR SUPERFAMILY ASSOCIATED DOMAIN-CONTAINING PROTEIN"/>
    <property type="match status" value="1"/>
</dbReference>
<proteinExistence type="predicted"/>
<dbReference type="InterPro" id="IPR036259">
    <property type="entry name" value="MFS_trans_sf"/>
</dbReference>
<dbReference type="InterPro" id="IPR011701">
    <property type="entry name" value="MFS"/>
</dbReference>
<feature type="transmembrane region" description="Helical" evidence="7">
    <location>
        <begin position="310"/>
        <end position="332"/>
    </location>
</feature>
<evidence type="ECO:0000256" key="1">
    <source>
        <dbReference type="ARBA" id="ARBA00004651"/>
    </source>
</evidence>
<dbReference type="Pfam" id="PF07690">
    <property type="entry name" value="MFS_1"/>
    <property type="match status" value="1"/>
</dbReference>
<dbReference type="RefSeq" id="WP_067020365.1">
    <property type="nucleotide sequence ID" value="NZ_KQ949081.1"/>
</dbReference>
<evidence type="ECO:0000256" key="2">
    <source>
        <dbReference type="ARBA" id="ARBA00022475"/>
    </source>
</evidence>
<evidence type="ECO:0000256" key="3">
    <source>
        <dbReference type="ARBA" id="ARBA00022692"/>
    </source>
</evidence>
<reference evidence="9 10" key="1">
    <citation type="submission" date="2015-10" db="EMBL/GenBank/DDBJ databases">
        <title>Draft genome sequence of Streptomyces sp. RV15, isolated from a marine sponge.</title>
        <authorList>
            <person name="Ruckert C."/>
            <person name="Abdelmohsen U.R."/>
            <person name="Winkler A."/>
            <person name="Hentschel U."/>
            <person name="Kalinowski J."/>
            <person name="Kampfer P."/>
            <person name="Glaeser S."/>
        </authorList>
    </citation>
    <scope>NUCLEOTIDE SEQUENCE [LARGE SCALE GENOMIC DNA]</scope>
    <source>
        <strain evidence="9 10">RV15</strain>
    </source>
</reference>
<feature type="transmembrane region" description="Helical" evidence="7">
    <location>
        <begin position="352"/>
        <end position="378"/>
    </location>
</feature>
<comment type="subcellular location">
    <subcellularLocation>
        <location evidence="1">Cell membrane</location>
        <topology evidence="1">Multi-pass membrane protein</topology>
    </subcellularLocation>
</comment>
<evidence type="ECO:0000256" key="4">
    <source>
        <dbReference type="ARBA" id="ARBA00022989"/>
    </source>
</evidence>
<dbReference type="InterPro" id="IPR020846">
    <property type="entry name" value="MFS_dom"/>
</dbReference>
<feature type="transmembrane region" description="Helical" evidence="7">
    <location>
        <begin position="258"/>
        <end position="277"/>
    </location>
</feature>
<evidence type="ECO:0000313" key="10">
    <source>
        <dbReference type="Proteomes" id="UP000053260"/>
    </source>
</evidence>
<dbReference type="PROSITE" id="PS50850">
    <property type="entry name" value="MFS"/>
    <property type="match status" value="1"/>
</dbReference>
<dbReference type="EMBL" id="LMXB01000032">
    <property type="protein sequence ID" value="KUO20578.1"/>
    <property type="molecule type" value="Genomic_DNA"/>
</dbReference>
<keyword evidence="10" id="KW-1185">Reference proteome</keyword>
<dbReference type="OrthoDB" id="9815525at2"/>
<feature type="transmembrane region" description="Helical" evidence="7">
    <location>
        <begin position="384"/>
        <end position="403"/>
    </location>
</feature>
<feature type="transmembrane region" description="Helical" evidence="7">
    <location>
        <begin position="225"/>
        <end position="246"/>
    </location>
</feature>
<keyword evidence="2" id="KW-1003">Cell membrane</keyword>
<dbReference type="CDD" id="cd06173">
    <property type="entry name" value="MFS_MefA_like"/>
    <property type="match status" value="1"/>
</dbReference>
<sequence length="441" mass="45293">MSKVGMRAGLLRERGFRLYWTAQSVSLVGDEINILAIPLAAVLLLDAGATEMGWLTAAALLPSLLLSIPGGAWADRQTNRRRAMIVADLGRFAAIASVPLAYAWGSLTLAHLFLTEFVVGALTVLFRVCNHHVYASVVTADRYVDGNALLTGSRSVSAVAGPSTGGVLVQALSAPFALLMDAVTYLVSAVCLGRIRAQEAPPAPRGEGGLTDGLQWVTANRTPGLLLAGVSMLSLCHTFLMTLFVLYGATELGLTPGAIGAVFAVFGLGGLAGAYAAPRVVRHIGIGPAIATGFLWFSLPLLLVPLAGGPAAVVITALAAAHLCAGCGVAILDISTNSYLIAVIPETLRSRVMGVVQTANFGVRPVGAVLAGTLGTALGLRPTLWIGTVGAVLSVLWVAASGLPRVRELPENAAHEANASPGADCEGDSPSSASARRRVVG</sequence>
<keyword evidence="4 7" id="KW-1133">Transmembrane helix</keyword>
<gene>
    <name evidence="9" type="ORF">AQJ91_13520</name>
</gene>
<feature type="transmembrane region" description="Helical" evidence="7">
    <location>
        <begin position="20"/>
        <end position="41"/>
    </location>
</feature>
<dbReference type="AlphaFoldDB" id="A0A101V170"/>
<keyword evidence="5 7" id="KW-0472">Membrane</keyword>
<evidence type="ECO:0000256" key="5">
    <source>
        <dbReference type="ARBA" id="ARBA00023136"/>
    </source>
</evidence>
<dbReference type="Proteomes" id="UP000053260">
    <property type="component" value="Unassembled WGS sequence"/>
</dbReference>
<feature type="transmembrane region" description="Helical" evidence="7">
    <location>
        <begin position="85"/>
        <end position="104"/>
    </location>
</feature>
<evidence type="ECO:0000259" key="8">
    <source>
        <dbReference type="PROSITE" id="PS50850"/>
    </source>
</evidence>
<feature type="transmembrane region" description="Helical" evidence="7">
    <location>
        <begin position="284"/>
        <end position="304"/>
    </location>
</feature>
<dbReference type="PANTHER" id="PTHR23513">
    <property type="entry name" value="INTEGRAL MEMBRANE EFFLUX PROTEIN-RELATED"/>
    <property type="match status" value="1"/>
</dbReference>
<organism evidence="9 10">
    <name type="scientific">Streptomyces dysideae</name>
    <dbReference type="NCBI Taxonomy" id="909626"/>
    <lineage>
        <taxon>Bacteria</taxon>
        <taxon>Bacillati</taxon>
        <taxon>Actinomycetota</taxon>
        <taxon>Actinomycetes</taxon>
        <taxon>Kitasatosporales</taxon>
        <taxon>Streptomycetaceae</taxon>
        <taxon>Streptomyces</taxon>
    </lineage>
</organism>
<dbReference type="SUPFAM" id="SSF103473">
    <property type="entry name" value="MFS general substrate transporter"/>
    <property type="match status" value="1"/>
</dbReference>
<dbReference type="STRING" id="909626.AQJ91_13520"/>